<feature type="transmembrane region" description="Helical" evidence="1">
    <location>
        <begin position="12"/>
        <end position="34"/>
    </location>
</feature>
<keyword evidence="1" id="KW-1133">Transmembrane helix</keyword>
<proteinExistence type="predicted"/>
<protein>
    <submittedName>
        <fullName evidence="2">Uncharacterized protein</fullName>
    </submittedName>
</protein>
<dbReference type="Proteomes" id="UP001170481">
    <property type="component" value="Unassembled WGS sequence"/>
</dbReference>
<evidence type="ECO:0000256" key="1">
    <source>
        <dbReference type="SAM" id="Phobius"/>
    </source>
</evidence>
<accession>A0AAP4TZ27</accession>
<dbReference type="AlphaFoldDB" id="A0AAP4TZ27"/>
<sequence>MMIWDQWLLGVRAATGSPVILYLLLTASLVGVACQSRFTTGEWLRGVLRLINAMVLGIVVALYAPDSLVMAVVGFAIVTALLVSIHLPLRTLWGRALMARVPATLSGLVVALLFVGHDVATTPVAILLGVMTAILLIVVAGWGILALAGRLLPESAFVIAQRVLGAWLVAIGVMTLTFIVMQW</sequence>
<feature type="transmembrane region" description="Helical" evidence="1">
    <location>
        <begin position="101"/>
        <end position="120"/>
    </location>
</feature>
<evidence type="ECO:0000313" key="2">
    <source>
        <dbReference type="EMBL" id="MDO6670953.1"/>
    </source>
</evidence>
<reference evidence="2" key="1">
    <citation type="submission" date="2023-07" db="EMBL/GenBank/DDBJ databases">
        <title>Genome content predicts the carbon catabolic preferences of heterotrophic bacteria.</title>
        <authorList>
            <person name="Gralka M."/>
        </authorList>
    </citation>
    <scope>NUCLEOTIDE SEQUENCE</scope>
    <source>
        <strain evidence="2">C2R13</strain>
    </source>
</reference>
<keyword evidence="1" id="KW-0472">Membrane</keyword>
<dbReference type="RefSeq" id="WP_054557167.1">
    <property type="nucleotide sequence ID" value="NZ_JAUORK010000002.1"/>
</dbReference>
<feature type="transmembrane region" description="Helical" evidence="1">
    <location>
        <begin position="70"/>
        <end position="89"/>
    </location>
</feature>
<feature type="transmembrane region" description="Helical" evidence="1">
    <location>
        <begin position="164"/>
        <end position="181"/>
    </location>
</feature>
<keyword evidence="1" id="KW-0812">Transmembrane</keyword>
<name>A0AAP4TZ27_9GAMM</name>
<comment type="caution">
    <text evidence="2">The sequence shown here is derived from an EMBL/GenBank/DDBJ whole genome shotgun (WGS) entry which is preliminary data.</text>
</comment>
<feature type="transmembrane region" description="Helical" evidence="1">
    <location>
        <begin position="46"/>
        <end position="64"/>
    </location>
</feature>
<evidence type="ECO:0000313" key="3">
    <source>
        <dbReference type="Proteomes" id="UP001170481"/>
    </source>
</evidence>
<feature type="transmembrane region" description="Helical" evidence="1">
    <location>
        <begin position="126"/>
        <end position="152"/>
    </location>
</feature>
<organism evidence="2 3">
    <name type="scientific">Cobetia amphilecti</name>
    <dbReference type="NCBI Taxonomy" id="1055104"/>
    <lineage>
        <taxon>Bacteria</taxon>
        <taxon>Pseudomonadati</taxon>
        <taxon>Pseudomonadota</taxon>
        <taxon>Gammaproteobacteria</taxon>
        <taxon>Oceanospirillales</taxon>
        <taxon>Halomonadaceae</taxon>
        <taxon>Cobetia</taxon>
    </lineage>
</organism>
<dbReference type="EMBL" id="JAUORK010000002">
    <property type="protein sequence ID" value="MDO6670953.1"/>
    <property type="molecule type" value="Genomic_DNA"/>
</dbReference>
<gene>
    <name evidence="2" type="ORF">Q4535_02360</name>
</gene>